<dbReference type="EMBL" id="CAFZ01000204">
    <property type="protein sequence ID" value="CCA73135.1"/>
    <property type="molecule type" value="Genomic_DNA"/>
</dbReference>
<protein>
    <submittedName>
        <fullName evidence="1">Uncharacterized protein</fullName>
    </submittedName>
</protein>
<dbReference type="OrthoDB" id="3169344at2759"/>
<gene>
    <name evidence="1" type="ORF">PIIN_07089</name>
</gene>
<comment type="caution">
    <text evidence="1">The sequence shown here is derived from an EMBL/GenBank/DDBJ whole genome shotgun (WGS) entry which is preliminary data.</text>
</comment>
<reference evidence="1 2" key="1">
    <citation type="journal article" date="2011" name="PLoS Pathog.">
        <title>Endophytic Life Strategies Decoded by Genome and Transcriptome Analyses of the Mutualistic Root Symbiont Piriformospora indica.</title>
        <authorList>
            <person name="Zuccaro A."/>
            <person name="Lahrmann U."/>
            <person name="Guldener U."/>
            <person name="Langen G."/>
            <person name="Pfiffi S."/>
            <person name="Biedenkopf D."/>
            <person name="Wong P."/>
            <person name="Samans B."/>
            <person name="Grimm C."/>
            <person name="Basiewicz M."/>
            <person name="Murat C."/>
            <person name="Martin F."/>
            <person name="Kogel K.H."/>
        </authorList>
    </citation>
    <scope>NUCLEOTIDE SEQUENCE [LARGE SCALE GENOMIC DNA]</scope>
    <source>
        <strain evidence="1 2">DSM 11827</strain>
    </source>
</reference>
<evidence type="ECO:0000313" key="1">
    <source>
        <dbReference type="EMBL" id="CCA73135.1"/>
    </source>
</evidence>
<evidence type="ECO:0000313" key="2">
    <source>
        <dbReference type="Proteomes" id="UP000007148"/>
    </source>
</evidence>
<dbReference type="Proteomes" id="UP000007148">
    <property type="component" value="Unassembled WGS sequence"/>
</dbReference>
<dbReference type="InParanoid" id="G4TP92"/>
<organism evidence="1 2">
    <name type="scientific">Serendipita indica (strain DSM 11827)</name>
    <name type="common">Root endophyte fungus</name>
    <name type="synonym">Piriformospora indica</name>
    <dbReference type="NCBI Taxonomy" id="1109443"/>
    <lineage>
        <taxon>Eukaryota</taxon>
        <taxon>Fungi</taxon>
        <taxon>Dikarya</taxon>
        <taxon>Basidiomycota</taxon>
        <taxon>Agaricomycotina</taxon>
        <taxon>Agaricomycetes</taxon>
        <taxon>Sebacinales</taxon>
        <taxon>Serendipitaceae</taxon>
        <taxon>Serendipita</taxon>
    </lineage>
</organism>
<accession>G4TP92</accession>
<dbReference type="SUPFAM" id="SSF52058">
    <property type="entry name" value="L domain-like"/>
    <property type="match status" value="1"/>
</dbReference>
<keyword evidence="2" id="KW-1185">Reference proteome</keyword>
<proteinExistence type="predicted"/>
<name>G4TP92_SERID</name>
<sequence>MLSVSSSSRLDALEYEKSSLLERWINSDNAAQADIACRYNTLVDEERMQSSCFTDPLEVFPSEISLQIITEVVIDNDRLAVDDLLSLTLVSSSWAGSIMTTPTLWTKIVVGIRLEEADSLAKLAVVLALSRDLPLSVYIPQQVRHWMAYVPVISDQAHRIARIVVFESGLDIEDDGIEFGIEELVSLGPLPNLEYFSLGTIEICGLNTPGLDQVTFLREAMTGEDFEETIRHFSKNASITIDEDAIFNMADKLHPWRMATTLQIESVLIQELSSYPYNKKSYLDGIDDMVFARLKEISVLTLTPLFVYDIILRSHNIVELSLEMSWKKLSFILPNVHLWKVLRSLTLSVNVSEDPNYVLKLPVHPSMSQLTELTIDFRGEKRRSPPAWLTMNIRTLFQLCISTFPQVYTLRISYASTGEWEHYVSSLVRLRRLFLRVSSREPTWRVFSLSLEYLFLSLDISVKFLPESAIVCPNLLRFHLGNEFDCAVVRQPEPWKENSRTRLPLNLEEEDSFRSLVALETIYPHWKLLVFNSLQRIVFGERTRSMSDFFMDIILDPLLCPSLNALGFACFPEWDWLFILLERRNYLPRTSATSRIRSIELPSCISYSLLRPLTDLVAGRLTLRPSNQELSISEIAPICFDPNLYVPSRYTFFQTYIYMQRPGCMECIWSMQSCNTMPIAAVRRSLLRYPIPGTRNVHDQTQMLEVVVPVRSPPLPPGVEEWIKTRNERESKWRSQLQTWLGSFYRVDLCPARVPSRRCIITEHTLHAKSTAPRADGVVVLTHI</sequence>
<dbReference type="HOGENOM" id="CLU_015287_1_0_1"/>
<dbReference type="eggNOG" id="ENOG502RC6B">
    <property type="taxonomic scope" value="Eukaryota"/>
</dbReference>
<dbReference type="AlphaFoldDB" id="G4TP92"/>